<dbReference type="KEGG" id="mod:AS202_02040"/>
<dbReference type="RefSeq" id="WP_006260346.1">
    <property type="nucleotide sequence ID" value="NZ_BCMQ01000007.1"/>
</dbReference>
<reference evidence="1 2" key="1">
    <citation type="journal article" date="2016" name="J. Zhejiang Univ. Sci. B">
        <title>Antibiotic resistance mechanisms of Myroides sp.</title>
        <authorList>
            <person name="Hu S."/>
            <person name="Yuan S."/>
            <person name="Qu H."/>
            <person name="Jiang T."/>
            <person name="Zhou Y."/>
            <person name="Wang M."/>
            <person name="Ming D."/>
        </authorList>
    </citation>
    <scope>NUCLEOTIDE SEQUENCE [LARGE SCALE GENOMIC DNA]</scope>
    <source>
        <strain evidence="1 2">PR63039</strain>
    </source>
</reference>
<protein>
    <submittedName>
        <fullName evidence="1">Uncharacterized protein</fullName>
    </submittedName>
</protein>
<name>A0A0S7E8Z5_9FLAO</name>
<organism evidence="1 2">
    <name type="scientific">Myroides odoratimimus</name>
    <dbReference type="NCBI Taxonomy" id="76832"/>
    <lineage>
        <taxon>Bacteria</taxon>
        <taxon>Pseudomonadati</taxon>
        <taxon>Bacteroidota</taxon>
        <taxon>Flavobacteriia</taxon>
        <taxon>Flavobacteriales</taxon>
        <taxon>Flavobacteriaceae</taxon>
        <taxon>Myroides</taxon>
    </lineage>
</organism>
<dbReference type="AlphaFoldDB" id="A0A0S7E8Z5"/>
<dbReference type="EMBL" id="CP013690">
    <property type="protein sequence ID" value="ALU25024.1"/>
    <property type="molecule type" value="Genomic_DNA"/>
</dbReference>
<evidence type="ECO:0000313" key="2">
    <source>
        <dbReference type="Proteomes" id="UP000069030"/>
    </source>
</evidence>
<dbReference type="Proteomes" id="UP000069030">
    <property type="component" value="Chromosome"/>
</dbReference>
<proteinExistence type="predicted"/>
<gene>
    <name evidence="1" type="ORF">AS202_02040</name>
</gene>
<sequence>MTKRILLFIIIIGSILGIFLFIHHNNTSPDHSYFKRIVVQQDTININIDFNRIQLNEEDFIEAIPTFNNRNKEYLQQDYNSDTSLVQEYITFHLEELQREELASLGINNLSKEGNTILYQKLKLVHIWLYPVDELNKKYYLVFDYSIGKEYADAVIVIRTDLQGHLIDINWES</sequence>
<evidence type="ECO:0000313" key="1">
    <source>
        <dbReference type="EMBL" id="ALU25024.1"/>
    </source>
</evidence>
<dbReference type="eggNOG" id="ENOG502ZC4J">
    <property type="taxonomic scope" value="Bacteria"/>
</dbReference>
<accession>A0A0S7E8Z5</accession>